<dbReference type="EMBL" id="JASCZI010001089">
    <property type="protein sequence ID" value="MED6114249.1"/>
    <property type="molecule type" value="Genomic_DNA"/>
</dbReference>
<feature type="transmembrane region" description="Helical" evidence="1">
    <location>
        <begin position="147"/>
        <end position="170"/>
    </location>
</feature>
<dbReference type="Proteomes" id="UP001341840">
    <property type="component" value="Unassembled WGS sequence"/>
</dbReference>
<proteinExistence type="predicted"/>
<keyword evidence="1" id="KW-0812">Transmembrane</keyword>
<reference evidence="2 3" key="1">
    <citation type="journal article" date="2023" name="Plants (Basel)">
        <title>Bridging the Gap: Combining Genomics and Transcriptomics Approaches to Understand Stylosanthes scabra, an Orphan Legume from the Brazilian Caatinga.</title>
        <authorList>
            <person name="Ferreira-Neto J.R.C."/>
            <person name="da Silva M.D."/>
            <person name="Binneck E."/>
            <person name="de Melo N.F."/>
            <person name="da Silva R.H."/>
            <person name="de Melo A.L.T.M."/>
            <person name="Pandolfi V."/>
            <person name="Bustamante F.O."/>
            <person name="Brasileiro-Vidal A.C."/>
            <person name="Benko-Iseppon A.M."/>
        </authorList>
    </citation>
    <scope>NUCLEOTIDE SEQUENCE [LARGE SCALE GENOMIC DNA]</scope>
    <source>
        <tissue evidence="2">Leaves</tissue>
    </source>
</reference>
<accession>A0ABU6QQF2</accession>
<protein>
    <submittedName>
        <fullName evidence="2">Uncharacterized protein</fullName>
    </submittedName>
</protein>
<keyword evidence="1" id="KW-0472">Membrane</keyword>
<evidence type="ECO:0000313" key="2">
    <source>
        <dbReference type="EMBL" id="MED6114249.1"/>
    </source>
</evidence>
<organism evidence="2 3">
    <name type="scientific">Stylosanthes scabra</name>
    <dbReference type="NCBI Taxonomy" id="79078"/>
    <lineage>
        <taxon>Eukaryota</taxon>
        <taxon>Viridiplantae</taxon>
        <taxon>Streptophyta</taxon>
        <taxon>Embryophyta</taxon>
        <taxon>Tracheophyta</taxon>
        <taxon>Spermatophyta</taxon>
        <taxon>Magnoliopsida</taxon>
        <taxon>eudicotyledons</taxon>
        <taxon>Gunneridae</taxon>
        <taxon>Pentapetalae</taxon>
        <taxon>rosids</taxon>
        <taxon>fabids</taxon>
        <taxon>Fabales</taxon>
        <taxon>Fabaceae</taxon>
        <taxon>Papilionoideae</taxon>
        <taxon>50 kb inversion clade</taxon>
        <taxon>dalbergioids sensu lato</taxon>
        <taxon>Dalbergieae</taxon>
        <taxon>Pterocarpus clade</taxon>
        <taxon>Stylosanthes</taxon>
    </lineage>
</organism>
<name>A0ABU6QQF2_9FABA</name>
<evidence type="ECO:0000313" key="3">
    <source>
        <dbReference type="Proteomes" id="UP001341840"/>
    </source>
</evidence>
<gene>
    <name evidence="2" type="ORF">PIB30_078566</name>
</gene>
<comment type="caution">
    <text evidence="2">The sequence shown here is derived from an EMBL/GenBank/DDBJ whole genome shotgun (WGS) entry which is preliminary data.</text>
</comment>
<sequence>MAMEDIHAIVYPNGEISQSAEGVMFSCEEPVWVMIPSQVSLLDLKNVILVNLGEAGRKENLTMMFSYHCGISSVFAVELCVQLQTSAGVLRPRTTSILAEGLISTMLSASRRIAEQAFRVPALAPMLTGPHKNLRPRFLYSRTMPELWLSILQTWMTIMQGLTAMALMMTSSFQRHNRLMLSRLWAFQRPLGVPPKKQPIIRQ</sequence>
<evidence type="ECO:0000256" key="1">
    <source>
        <dbReference type="SAM" id="Phobius"/>
    </source>
</evidence>
<keyword evidence="3" id="KW-1185">Reference proteome</keyword>
<keyword evidence="1" id="KW-1133">Transmembrane helix</keyword>